<name>W9YIR5_9EURO</name>
<reference evidence="8 9" key="1">
    <citation type="submission" date="2013-03" db="EMBL/GenBank/DDBJ databases">
        <title>The Genome Sequence of Capronia epimyces CBS 606.96.</title>
        <authorList>
            <consortium name="The Broad Institute Genomics Platform"/>
            <person name="Cuomo C."/>
            <person name="de Hoog S."/>
            <person name="Gorbushina A."/>
            <person name="Walker B."/>
            <person name="Young S.K."/>
            <person name="Zeng Q."/>
            <person name="Gargeya S."/>
            <person name="Fitzgerald M."/>
            <person name="Haas B."/>
            <person name="Abouelleil A."/>
            <person name="Allen A.W."/>
            <person name="Alvarado L."/>
            <person name="Arachchi H.M."/>
            <person name="Berlin A.M."/>
            <person name="Chapman S.B."/>
            <person name="Gainer-Dewar J."/>
            <person name="Goldberg J."/>
            <person name="Griggs A."/>
            <person name="Gujja S."/>
            <person name="Hansen M."/>
            <person name="Howarth C."/>
            <person name="Imamovic A."/>
            <person name="Ireland A."/>
            <person name="Larimer J."/>
            <person name="McCowan C."/>
            <person name="Murphy C."/>
            <person name="Pearson M."/>
            <person name="Poon T.W."/>
            <person name="Priest M."/>
            <person name="Roberts A."/>
            <person name="Saif S."/>
            <person name="Shea T."/>
            <person name="Sisk P."/>
            <person name="Sykes S."/>
            <person name="Wortman J."/>
            <person name="Nusbaum C."/>
            <person name="Birren B."/>
        </authorList>
    </citation>
    <scope>NUCLEOTIDE SEQUENCE [LARGE SCALE GENOMIC DNA]</scope>
    <source>
        <strain evidence="8 9">CBS 606.96</strain>
    </source>
</reference>
<dbReference type="OrthoDB" id="655540at2759"/>
<evidence type="ECO:0000259" key="7">
    <source>
        <dbReference type="Pfam" id="PF01490"/>
    </source>
</evidence>
<feature type="transmembrane region" description="Helical" evidence="6">
    <location>
        <begin position="76"/>
        <end position="97"/>
    </location>
</feature>
<comment type="subcellular location">
    <subcellularLocation>
        <location evidence="1">Membrane</location>
        <topology evidence="1">Multi-pass membrane protein</topology>
    </subcellularLocation>
</comment>
<evidence type="ECO:0000313" key="9">
    <source>
        <dbReference type="Proteomes" id="UP000019478"/>
    </source>
</evidence>
<dbReference type="eggNOG" id="KOG1303">
    <property type="taxonomic scope" value="Eukaryota"/>
</dbReference>
<proteinExistence type="inferred from homology"/>
<feature type="transmembrane region" description="Helical" evidence="6">
    <location>
        <begin position="255"/>
        <end position="276"/>
    </location>
</feature>
<comment type="caution">
    <text evidence="8">The sequence shown here is derived from an EMBL/GenBank/DDBJ whole genome shotgun (WGS) entry which is preliminary data.</text>
</comment>
<keyword evidence="9" id="KW-1185">Reference proteome</keyword>
<evidence type="ECO:0000256" key="3">
    <source>
        <dbReference type="ARBA" id="ARBA00022692"/>
    </source>
</evidence>
<dbReference type="AlphaFoldDB" id="W9YIR5"/>
<dbReference type="Gene3D" id="1.20.1740.10">
    <property type="entry name" value="Amino acid/polyamine transporter I"/>
    <property type="match status" value="1"/>
</dbReference>
<feature type="transmembrane region" description="Helical" evidence="6">
    <location>
        <begin position="103"/>
        <end position="123"/>
    </location>
</feature>
<dbReference type="PANTHER" id="PTHR22950:SF349">
    <property type="entry name" value="AMINO ACID TRANSPORTER TRANSMEMBRANE DOMAIN-CONTAINING PROTEIN"/>
    <property type="match status" value="1"/>
</dbReference>
<protein>
    <recommendedName>
        <fullName evidence="7">Amino acid transporter transmembrane domain-containing protein</fullName>
    </recommendedName>
</protein>
<organism evidence="8 9">
    <name type="scientific">Capronia epimyces CBS 606.96</name>
    <dbReference type="NCBI Taxonomy" id="1182542"/>
    <lineage>
        <taxon>Eukaryota</taxon>
        <taxon>Fungi</taxon>
        <taxon>Dikarya</taxon>
        <taxon>Ascomycota</taxon>
        <taxon>Pezizomycotina</taxon>
        <taxon>Eurotiomycetes</taxon>
        <taxon>Chaetothyriomycetidae</taxon>
        <taxon>Chaetothyriales</taxon>
        <taxon>Herpotrichiellaceae</taxon>
        <taxon>Capronia</taxon>
    </lineage>
</organism>
<dbReference type="GO" id="GO:0005774">
    <property type="term" value="C:vacuolar membrane"/>
    <property type="evidence" value="ECO:0007669"/>
    <property type="project" value="TreeGrafter"/>
</dbReference>
<dbReference type="Pfam" id="PF01490">
    <property type="entry name" value="Aa_trans"/>
    <property type="match status" value="1"/>
</dbReference>
<keyword evidence="3 6" id="KW-0812">Transmembrane</keyword>
<feature type="transmembrane region" description="Helical" evidence="6">
    <location>
        <begin position="343"/>
        <end position="365"/>
    </location>
</feature>
<keyword evidence="5 6" id="KW-0472">Membrane</keyword>
<dbReference type="PANTHER" id="PTHR22950">
    <property type="entry name" value="AMINO ACID TRANSPORTER"/>
    <property type="match status" value="1"/>
</dbReference>
<evidence type="ECO:0000256" key="4">
    <source>
        <dbReference type="ARBA" id="ARBA00022989"/>
    </source>
</evidence>
<dbReference type="GeneID" id="19165088"/>
<accession>W9YIR5</accession>
<dbReference type="InterPro" id="IPR013057">
    <property type="entry name" value="AA_transpt_TM"/>
</dbReference>
<evidence type="ECO:0000256" key="5">
    <source>
        <dbReference type="ARBA" id="ARBA00023136"/>
    </source>
</evidence>
<evidence type="ECO:0000256" key="6">
    <source>
        <dbReference type="SAM" id="Phobius"/>
    </source>
</evidence>
<evidence type="ECO:0000256" key="2">
    <source>
        <dbReference type="ARBA" id="ARBA00008066"/>
    </source>
</evidence>
<feature type="transmembrane region" description="Helical" evidence="6">
    <location>
        <begin position="179"/>
        <end position="200"/>
    </location>
</feature>
<dbReference type="HOGENOM" id="CLU_009646_8_2_1"/>
<dbReference type="RefSeq" id="XP_007729288.1">
    <property type="nucleotide sequence ID" value="XM_007731098.1"/>
</dbReference>
<feature type="transmembrane region" description="Helical" evidence="6">
    <location>
        <begin position="130"/>
        <end position="155"/>
    </location>
</feature>
<dbReference type="STRING" id="1182542.W9YIR5"/>
<feature type="domain" description="Amino acid transporter transmembrane" evidence="7">
    <location>
        <begin position="2"/>
        <end position="402"/>
    </location>
</feature>
<dbReference type="Proteomes" id="UP000019478">
    <property type="component" value="Unassembled WGS sequence"/>
</dbReference>
<evidence type="ECO:0000313" key="8">
    <source>
        <dbReference type="EMBL" id="EXJ92398.1"/>
    </source>
</evidence>
<gene>
    <name evidence="8" type="ORF">A1O3_00948</name>
</gene>
<comment type="similarity">
    <text evidence="2">Belongs to the amino acid/polyamine transporter 2 family.</text>
</comment>
<feature type="transmembrane region" description="Helical" evidence="6">
    <location>
        <begin position="26"/>
        <end position="45"/>
    </location>
</feature>
<feature type="transmembrane region" description="Helical" evidence="6">
    <location>
        <begin position="212"/>
        <end position="235"/>
    </location>
</feature>
<dbReference type="GO" id="GO:0015179">
    <property type="term" value="F:L-amino acid transmembrane transporter activity"/>
    <property type="evidence" value="ECO:0007669"/>
    <property type="project" value="TreeGrafter"/>
</dbReference>
<sequence length="409" mass="44062">MTIFNCTNILVGVGILALPLGLQQCGWVVGLFLLTLPALVTAYTAKLLVRCLNTDPSAVTYGDIAYLAFGRMGRRLVEVLFVFELLTANVALIILFADSVGSLVSTLSVSMWKIVIAVGLIPLNFVPLRILSVSSAIGIFCIAGILVLLVTTGLAKPDTPGSLWQLADTRAFPLDWRSVPATLGLFMAPWGGHSIIPSVFKDMRHPQRYSTALAYTYGVTYCLALSIAALGYLMFGDGVLTEITSNILSIESYPRVVAVFTLALVAVVPLTKIALVNRPLMDTINRTLGVGLLQVHDHIPETDSGKPDHRGSPGRRFARVSIGTLCNLLELALAITIPNFDDVVALMGSALCIVICIVLPACFYLKICRDEHSKMGLFDEVACWSLVMIGIVCAICGTWFAVLDQPMDG</sequence>
<keyword evidence="4 6" id="KW-1133">Transmembrane helix</keyword>
<dbReference type="EMBL" id="AMGY01000001">
    <property type="protein sequence ID" value="EXJ92398.1"/>
    <property type="molecule type" value="Genomic_DNA"/>
</dbReference>
<feature type="transmembrane region" description="Helical" evidence="6">
    <location>
        <begin position="317"/>
        <end position="337"/>
    </location>
</feature>
<evidence type="ECO:0000256" key="1">
    <source>
        <dbReference type="ARBA" id="ARBA00004141"/>
    </source>
</evidence>
<feature type="transmembrane region" description="Helical" evidence="6">
    <location>
        <begin position="377"/>
        <end position="402"/>
    </location>
</feature>